<dbReference type="SMART" id="SM00298">
    <property type="entry name" value="CHROMO"/>
    <property type="match status" value="2"/>
</dbReference>
<feature type="region of interest" description="Disordered" evidence="2">
    <location>
        <begin position="182"/>
        <end position="207"/>
    </location>
</feature>
<name>A0A066WTK4_COLSU</name>
<organism evidence="4 5">
    <name type="scientific">Colletotrichum sublineola</name>
    <name type="common">Sorghum anthracnose fungus</name>
    <dbReference type="NCBI Taxonomy" id="1173701"/>
    <lineage>
        <taxon>Eukaryota</taxon>
        <taxon>Fungi</taxon>
        <taxon>Dikarya</taxon>
        <taxon>Ascomycota</taxon>
        <taxon>Pezizomycotina</taxon>
        <taxon>Sordariomycetes</taxon>
        <taxon>Hypocreomycetidae</taxon>
        <taxon>Glomerellales</taxon>
        <taxon>Glomerellaceae</taxon>
        <taxon>Colletotrichum</taxon>
        <taxon>Colletotrichum graminicola species complex</taxon>
    </lineage>
</organism>
<evidence type="ECO:0000256" key="1">
    <source>
        <dbReference type="ARBA" id="ARBA00011353"/>
    </source>
</evidence>
<dbReference type="OrthoDB" id="433924at2759"/>
<dbReference type="InterPro" id="IPR000953">
    <property type="entry name" value="Chromo/chromo_shadow_dom"/>
</dbReference>
<evidence type="ECO:0000256" key="2">
    <source>
        <dbReference type="SAM" id="MobiDB-lite"/>
    </source>
</evidence>
<reference evidence="5" key="1">
    <citation type="journal article" date="2014" name="Genome Announc.">
        <title>Draft genome sequence of Colletotrichum sublineola, a destructive pathogen of cultivated sorghum.</title>
        <authorList>
            <person name="Baroncelli R."/>
            <person name="Sanz-Martin J.M."/>
            <person name="Rech G.E."/>
            <person name="Sukno S.A."/>
            <person name="Thon M.R."/>
        </authorList>
    </citation>
    <scope>NUCLEOTIDE SEQUENCE [LARGE SCALE GENOMIC DNA]</scope>
    <source>
        <strain evidence="5">TX430BB</strain>
    </source>
</reference>
<feature type="compositionally biased region" description="Basic residues" evidence="2">
    <location>
        <begin position="193"/>
        <end position="207"/>
    </location>
</feature>
<dbReference type="eggNOG" id="ENOG502RMIF">
    <property type="taxonomic scope" value="Eukaryota"/>
</dbReference>
<feature type="region of interest" description="Disordered" evidence="2">
    <location>
        <begin position="1"/>
        <end position="34"/>
    </location>
</feature>
<keyword evidence="5" id="KW-1185">Reference proteome</keyword>
<sequence length="207" mass="24079">MQPCATQASTMMPGDVSNGSLPVAKKDDTDMAGKQEHNQIGPVAAIIGHRHKTEDKTLFELRVQWKDGDLMTWEPESFIQEHAEDTLFKYWDAVEGGRLGAMFDKTLWHPLKIKAHRQTNYGAVRLEVEWVGSRQTTWESEEHMESFAPEHLKEYWKSKGGRNIRKTMPAKKREIAIHKRLARRREAGVRNRTQPRRRQPSRLVKRK</sequence>
<comment type="subunit">
    <text evidence="1">Component of the NuA4 histone acetyltransferase complex.</text>
</comment>
<dbReference type="EMBL" id="JMSE01001560">
    <property type="protein sequence ID" value="KDN60002.1"/>
    <property type="molecule type" value="Genomic_DNA"/>
</dbReference>
<evidence type="ECO:0000313" key="5">
    <source>
        <dbReference type="Proteomes" id="UP000027238"/>
    </source>
</evidence>
<dbReference type="OMA" id="SKVKRIC"/>
<dbReference type="HOGENOM" id="CLU_1570550_0_0_1"/>
<dbReference type="CDD" id="cd00024">
    <property type="entry name" value="CD_CSD"/>
    <property type="match status" value="1"/>
</dbReference>
<dbReference type="GO" id="GO:0006338">
    <property type="term" value="P:chromatin remodeling"/>
    <property type="evidence" value="ECO:0007669"/>
    <property type="project" value="UniProtKB-ARBA"/>
</dbReference>
<accession>A0A066WTK4</accession>
<dbReference type="STRING" id="1173701.A0A066WTK4"/>
<dbReference type="AlphaFoldDB" id="A0A066WTK4"/>
<comment type="caution">
    <text evidence="4">The sequence shown here is derived from an EMBL/GenBank/DDBJ whole genome shotgun (WGS) entry which is preliminary data.</text>
</comment>
<feature type="domain" description="Chromo" evidence="3">
    <location>
        <begin position="108"/>
        <end position="167"/>
    </location>
</feature>
<dbReference type="SUPFAM" id="SSF54160">
    <property type="entry name" value="Chromo domain-like"/>
    <property type="match status" value="2"/>
</dbReference>
<protein>
    <recommendedName>
        <fullName evidence="3">Chromo domain-containing protein</fullName>
    </recommendedName>
</protein>
<dbReference type="InterPro" id="IPR016197">
    <property type="entry name" value="Chromo-like_dom_sf"/>
</dbReference>
<gene>
    <name evidence="4" type="ORF">CSUB01_08013</name>
</gene>
<evidence type="ECO:0000259" key="3">
    <source>
        <dbReference type="PROSITE" id="PS50013"/>
    </source>
</evidence>
<evidence type="ECO:0000313" key="4">
    <source>
        <dbReference type="EMBL" id="KDN60002.1"/>
    </source>
</evidence>
<dbReference type="Gene3D" id="2.40.50.40">
    <property type="match status" value="2"/>
</dbReference>
<feature type="compositionally biased region" description="Polar residues" evidence="2">
    <location>
        <begin position="1"/>
        <end position="10"/>
    </location>
</feature>
<proteinExistence type="predicted"/>
<dbReference type="Proteomes" id="UP000027238">
    <property type="component" value="Unassembled WGS sequence"/>
</dbReference>
<dbReference type="PROSITE" id="PS50013">
    <property type="entry name" value="CHROMO_2"/>
    <property type="match status" value="1"/>
</dbReference>
<feature type="compositionally biased region" description="Basic and acidic residues" evidence="2">
    <location>
        <begin position="24"/>
        <end position="34"/>
    </location>
</feature>